<dbReference type="Pfam" id="PF00583">
    <property type="entry name" value="Acetyltransf_1"/>
    <property type="match status" value="1"/>
</dbReference>
<gene>
    <name evidence="2" type="ORF">BDBG_04252</name>
</gene>
<dbReference type="CDD" id="cd04301">
    <property type="entry name" value="NAT_SF"/>
    <property type="match status" value="1"/>
</dbReference>
<evidence type="ECO:0000313" key="2">
    <source>
        <dbReference type="EMBL" id="OAT08289.1"/>
    </source>
</evidence>
<keyword evidence="3" id="KW-1185">Reference proteome</keyword>
<dbReference type="EMBL" id="GG657454">
    <property type="protein sequence ID" value="OAT08289.1"/>
    <property type="molecule type" value="Genomic_DNA"/>
</dbReference>
<dbReference type="VEuPathDB" id="FungiDB:BDBG_04252"/>
<proteinExistence type="predicted"/>
<evidence type="ECO:0000259" key="1">
    <source>
        <dbReference type="Pfam" id="PF00583"/>
    </source>
</evidence>
<name>A0A179UM39_BLAGS</name>
<dbReference type="KEGG" id="bgh:BDBG_04252"/>
<evidence type="ECO:0000313" key="3">
    <source>
        <dbReference type="Proteomes" id="UP000002038"/>
    </source>
</evidence>
<dbReference type="GeneID" id="8504937"/>
<reference evidence="3" key="1">
    <citation type="journal article" date="2015" name="PLoS Genet.">
        <title>The dynamic genome and transcriptome of the human fungal pathogen Blastomyces and close relative Emmonsia.</title>
        <authorList>
            <person name="Munoz J.F."/>
            <person name="Gauthier G.M."/>
            <person name="Desjardins C.A."/>
            <person name="Gallo J.E."/>
            <person name="Holder J."/>
            <person name="Sullivan T.D."/>
            <person name="Marty A.J."/>
            <person name="Carmen J.C."/>
            <person name="Chen Z."/>
            <person name="Ding L."/>
            <person name="Gujja S."/>
            <person name="Magrini V."/>
            <person name="Misas E."/>
            <person name="Mitreva M."/>
            <person name="Priest M."/>
            <person name="Saif S."/>
            <person name="Whiston E.A."/>
            <person name="Young S."/>
            <person name="Zeng Q."/>
            <person name="Goldman W.E."/>
            <person name="Mardis E.R."/>
            <person name="Taylor J.W."/>
            <person name="McEwen J.G."/>
            <person name="Clay O.K."/>
            <person name="Klein B.S."/>
            <person name="Cuomo C.A."/>
        </authorList>
    </citation>
    <scope>NUCLEOTIDE SEQUENCE [LARGE SCALE GENOMIC DNA]</scope>
    <source>
        <strain evidence="3">SLH14081</strain>
    </source>
</reference>
<organism evidence="2 3">
    <name type="scientific">Blastomyces gilchristii (strain SLH14081)</name>
    <name type="common">Blastomyces dermatitidis</name>
    <dbReference type="NCBI Taxonomy" id="559298"/>
    <lineage>
        <taxon>Eukaryota</taxon>
        <taxon>Fungi</taxon>
        <taxon>Dikarya</taxon>
        <taxon>Ascomycota</taxon>
        <taxon>Pezizomycotina</taxon>
        <taxon>Eurotiomycetes</taxon>
        <taxon>Eurotiomycetidae</taxon>
        <taxon>Onygenales</taxon>
        <taxon>Ajellomycetaceae</taxon>
        <taxon>Blastomyces</taxon>
    </lineage>
</organism>
<dbReference type="Gene3D" id="3.40.630.30">
    <property type="match status" value="1"/>
</dbReference>
<accession>A0A179UM39</accession>
<dbReference type="STRING" id="559298.A0A179UM39"/>
<dbReference type="SUPFAM" id="SSF55729">
    <property type="entry name" value="Acyl-CoA N-acyltransferases (Nat)"/>
    <property type="match status" value="1"/>
</dbReference>
<dbReference type="Proteomes" id="UP000002038">
    <property type="component" value="Unassembled WGS sequence"/>
</dbReference>
<dbReference type="InterPro" id="IPR016181">
    <property type="entry name" value="Acyl_CoA_acyltransferase"/>
</dbReference>
<dbReference type="OrthoDB" id="2019666at2759"/>
<dbReference type="AlphaFoldDB" id="A0A179UM39"/>
<dbReference type="GO" id="GO:0016747">
    <property type="term" value="F:acyltransferase activity, transferring groups other than amino-acyl groups"/>
    <property type="evidence" value="ECO:0007669"/>
    <property type="project" value="InterPro"/>
</dbReference>
<sequence>MASSLSSGKVSNSFPPSLSPHSTYRAVKFLPEPCVIPIESSWNTSELNNTNMEKHVYESSPGDRVTDAMLDEAAELFNKNYGIWGNNSHNPGKPVKLSASRLRKQYLPDTATTTYVKVTVNENLAGNAFACRWKHSGKNICWITQLVVDRNYRERGLASALLRLIRLDTDDMYGIMSSHPAACMAAASSYGMGIEKVSLSLIKGNAKAIMETSPIPYIKDARLCGTLFDPEDSTGLICGVNTGFFVDHEEPLEILEMVRQSWQWPLGDLPDGHEYLLILSGRHRRSRSSSSSKFKGRVTENM</sequence>
<feature type="domain" description="N-acetyltransferase" evidence="1">
    <location>
        <begin position="100"/>
        <end position="164"/>
    </location>
</feature>
<protein>
    <recommendedName>
        <fullName evidence="1">N-acetyltransferase domain-containing protein</fullName>
    </recommendedName>
</protein>
<dbReference type="RefSeq" id="XP_002625383.2">
    <property type="nucleotide sequence ID" value="XM_002625337.2"/>
</dbReference>
<dbReference type="InterPro" id="IPR000182">
    <property type="entry name" value="GNAT_dom"/>
</dbReference>